<organism evidence="1 2">
    <name type="scientific">Clostridium argentinense CDC 2741</name>
    <dbReference type="NCBI Taxonomy" id="1418104"/>
    <lineage>
        <taxon>Bacteria</taxon>
        <taxon>Bacillati</taxon>
        <taxon>Bacillota</taxon>
        <taxon>Clostridia</taxon>
        <taxon>Eubacteriales</taxon>
        <taxon>Clostridiaceae</taxon>
        <taxon>Clostridium</taxon>
    </lineage>
</organism>
<dbReference type="EMBL" id="AYSO01000015">
    <property type="protein sequence ID" value="KIE47326.1"/>
    <property type="molecule type" value="Genomic_DNA"/>
</dbReference>
<evidence type="ECO:0000313" key="2">
    <source>
        <dbReference type="Proteomes" id="UP000031366"/>
    </source>
</evidence>
<protein>
    <submittedName>
        <fullName evidence="1">Uncharacterized protein</fullName>
    </submittedName>
</protein>
<dbReference type="OrthoDB" id="1708226at2"/>
<keyword evidence="2" id="KW-1185">Reference proteome</keyword>
<dbReference type="AlphaFoldDB" id="A0A0C1RA51"/>
<accession>A0A0C1RA51</accession>
<proteinExistence type="predicted"/>
<comment type="caution">
    <text evidence="1">The sequence shown here is derived from an EMBL/GenBank/DDBJ whole genome shotgun (WGS) entry which is preliminary data.</text>
</comment>
<gene>
    <name evidence="1" type="ORF">U732_1052</name>
</gene>
<sequence length="254" mass="28721">MAITSDNFSPRPGLVNKQGYLPDPVELVCIEVPKVFDQCLIKKCLKFKEGPDTSCTDEELRSNPLRDPKRFLGCRDFSIKLLSVDKIPINGKPGYKKVIISFMISFFADFLDTCGTTQSELFEINRTEVISKLYCPDSIAKTTSSSICSDEDEDFDPEIIKLELVADCLDGVFTRDCDCCDVLDITLGFHLIVKCELIVQLLIPAYGYCPVPKQCKEEPTEDPCEIFCKLPPPKFYPDQKLRPLFSDDYDDCCD</sequence>
<evidence type="ECO:0000313" key="1">
    <source>
        <dbReference type="EMBL" id="KIE47326.1"/>
    </source>
</evidence>
<dbReference type="Proteomes" id="UP000031366">
    <property type="component" value="Unassembled WGS sequence"/>
</dbReference>
<dbReference type="STRING" id="29341.RSJ17_14890"/>
<name>A0A0C1RA51_9CLOT</name>
<dbReference type="RefSeq" id="WP_039631792.1">
    <property type="nucleotide sequence ID" value="NZ_AYSO01000015.1"/>
</dbReference>
<reference evidence="1 2" key="1">
    <citation type="journal article" date="2015" name="Infect. Genet. Evol.">
        <title>Genomic sequences of six botulinum neurotoxin-producing strains representing three clostridial species illustrate the mobility and diversity of botulinum neurotoxin genes.</title>
        <authorList>
            <person name="Smith T.J."/>
            <person name="Hill K.K."/>
            <person name="Xie G."/>
            <person name="Foley B.T."/>
            <person name="Williamson C.H."/>
            <person name="Foster J.T."/>
            <person name="Johnson S.L."/>
            <person name="Chertkov O."/>
            <person name="Teshima H."/>
            <person name="Gibbons H.S."/>
            <person name="Johnsky L.A."/>
            <person name="Karavis M.A."/>
            <person name="Smith L.A."/>
        </authorList>
    </citation>
    <scope>NUCLEOTIDE SEQUENCE [LARGE SCALE GENOMIC DNA]</scope>
    <source>
        <strain evidence="1 2">CDC 2741</strain>
    </source>
</reference>